<dbReference type="InterPro" id="IPR002347">
    <property type="entry name" value="SDR_fam"/>
</dbReference>
<dbReference type="EMBL" id="BMAT01000905">
    <property type="protein sequence ID" value="GFR75629.1"/>
    <property type="molecule type" value="Genomic_DNA"/>
</dbReference>
<evidence type="ECO:0000256" key="2">
    <source>
        <dbReference type="ARBA" id="ARBA00023002"/>
    </source>
</evidence>
<sequence>MVGSRTRVVIVIVVKVAVVVVVAVIIVAKVVAVVAGLSGADIGDVDILVNNAGIVTGKPFLDSPDSLNVKTMEVNTMAHFWTVKAFVPQMLQKDKGHVVTIASTAGLFGAPGLTDYCASKFSAVGFGESLRLEIAKQKKEGVKTTLVCPGFIDTGMLEGFKYRFPLIIPVLKPPYVADRIIGAVLTDQSFLCMPRIMHLMIFIKGFLPVTVVDAMGEFMGLLDTMNDFKGRKQD</sequence>
<accession>A0AAV4FR07</accession>
<protein>
    <submittedName>
        <fullName evidence="5">Epidermal retinol dehydrogenase 2-like</fullName>
    </submittedName>
</protein>
<dbReference type="GO" id="GO:0016616">
    <property type="term" value="F:oxidoreductase activity, acting on the CH-OH group of donors, NAD or NADP as acceptor"/>
    <property type="evidence" value="ECO:0007669"/>
    <property type="project" value="TreeGrafter"/>
</dbReference>
<dbReference type="PANTHER" id="PTHR24322">
    <property type="entry name" value="PKSB"/>
    <property type="match status" value="1"/>
</dbReference>
<proteinExistence type="inferred from homology"/>
<dbReference type="PRINTS" id="PR00080">
    <property type="entry name" value="SDRFAMILY"/>
</dbReference>
<dbReference type="InterPro" id="IPR036291">
    <property type="entry name" value="NAD(P)-bd_dom_sf"/>
</dbReference>
<gene>
    <name evidence="5" type="ORF">ElyMa_000459800</name>
</gene>
<dbReference type="PRINTS" id="PR00081">
    <property type="entry name" value="GDHRDH"/>
</dbReference>
<dbReference type="AlphaFoldDB" id="A0AAV4FR07"/>
<evidence type="ECO:0000256" key="3">
    <source>
        <dbReference type="RuleBase" id="RU000363"/>
    </source>
</evidence>
<dbReference type="PROSITE" id="PS00061">
    <property type="entry name" value="ADH_SHORT"/>
    <property type="match status" value="1"/>
</dbReference>
<keyword evidence="4" id="KW-0812">Transmembrane</keyword>
<reference evidence="5 6" key="1">
    <citation type="journal article" date="2021" name="Elife">
        <title>Chloroplast acquisition without the gene transfer in kleptoplastic sea slugs, Plakobranchus ocellatus.</title>
        <authorList>
            <person name="Maeda T."/>
            <person name="Takahashi S."/>
            <person name="Yoshida T."/>
            <person name="Shimamura S."/>
            <person name="Takaki Y."/>
            <person name="Nagai Y."/>
            <person name="Toyoda A."/>
            <person name="Suzuki Y."/>
            <person name="Arimoto A."/>
            <person name="Ishii H."/>
            <person name="Satoh N."/>
            <person name="Nishiyama T."/>
            <person name="Hasebe M."/>
            <person name="Maruyama T."/>
            <person name="Minagawa J."/>
            <person name="Obokata J."/>
            <person name="Shigenobu S."/>
        </authorList>
    </citation>
    <scope>NUCLEOTIDE SEQUENCE [LARGE SCALE GENOMIC DNA]</scope>
</reference>
<keyword evidence="4" id="KW-1133">Transmembrane helix</keyword>
<evidence type="ECO:0000256" key="4">
    <source>
        <dbReference type="SAM" id="Phobius"/>
    </source>
</evidence>
<dbReference type="Pfam" id="PF00106">
    <property type="entry name" value="adh_short"/>
    <property type="match status" value="1"/>
</dbReference>
<comment type="caution">
    <text evidence="5">The sequence shown here is derived from an EMBL/GenBank/DDBJ whole genome shotgun (WGS) entry which is preliminary data.</text>
</comment>
<dbReference type="SUPFAM" id="SSF51735">
    <property type="entry name" value="NAD(P)-binding Rossmann-fold domains"/>
    <property type="match status" value="1"/>
</dbReference>
<name>A0AAV4FR07_9GAST</name>
<dbReference type="CDD" id="cd05339">
    <property type="entry name" value="17beta-HSDXI-like_SDR_c"/>
    <property type="match status" value="1"/>
</dbReference>
<keyword evidence="2" id="KW-0560">Oxidoreductase</keyword>
<organism evidence="5 6">
    <name type="scientific">Elysia marginata</name>
    <dbReference type="NCBI Taxonomy" id="1093978"/>
    <lineage>
        <taxon>Eukaryota</taxon>
        <taxon>Metazoa</taxon>
        <taxon>Spiralia</taxon>
        <taxon>Lophotrochozoa</taxon>
        <taxon>Mollusca</taxon>
        <taxon>Gastropoda</taxon>
        <taxon>Heterobranchia</taxon>
        <taxon>Euthyneura</taxon>
        <taxon>Panpulmonata</taxon>
        <taxon>Sacoglossa</taxon>
        <taxon>Placobranchoidea</taxon>
        <taxon>Plakobranchidae</taxon>
        <taxon>Elysia</taxon>
    </lineage>
</organism>
<dbReference type="InterPro" id="IPR020904">
    <property type="entry name" value="Sc_DH/Rdtase_CS"/>
</dbReference>
<keyword evidence="4" id="KW-0472">Membrane</keyword>
<dbReference type="PANTHER" id="PTHR24322:SF736">
    <property type="entry name" value="RETINOL DEHYDROGENASE 10"/>
    <property type="match status" value="1"/>
</dbReference>
<comment type="similarity">
    <text evidence="1 3">Belongs to the short-chain dehydrogenases/reductases (SDR) family.</text>
</comment>
<evidence type="ECO:0000256" key="1">
    <source>
        <dbReference type="ARBA" id="ARBA00006484"/>
    </source>
</evidence>
<feature type="transmembrane region" description="Helical" evidence="4">
    <location>
        <begin position="12"/>
        <end position="37"/>
    </location>
</feature>
<dbReference type="Gene3D" id="3.40.50.720">
    <property type="entry name" value="NAD(P)-binding Rossmann-like Domain"/>
    <property type="match status" value="1"/>
</dbReference>
<keyword evidence="6" id="KW-1185">Reference proteome</keyword>
<evidence type="ECO:0000313" key="6">
    <source>
        <dbReference type="Proteomes" id="UP000762676"/>
    </source>
</evidence>
<dbReference type="Proteomes" id="UP000762676">
    <property type="component" value="Unassembled WGS sequence"/>
</dbReference>
<evidence type="ECO:0000313" key="5">
    <source>
        <dbReference type="EMBL" id="GFR75629.1"/>
    </source>
</evidence>